<dbReference type="Proteomes" id="UP001610444">
    <property type="component" value="Unassembled WGS sequence"/>
</dbReference>
<evidence type="ECO:0000256" key="2">
    <source>
        <dbReference type="SAM" id="Phobius"/>
    </source>
</evidence>
<dbReference type="GeneID" id="98152299"/>
<feature type="compositionally biased region" description="Low complexity" evidence="1">
    <location>
        <begin position="14"/>
        <end position="29"/>
    </location>
</feature>
<dbReference type="EMBL" id="JBFXLR010000006">
    <property type="protein sequence ID" value="KAL2857419.1"/>
    <property type="molecule type" value="Genomic_DNA"/>
</dbReference>
<evidence type="ECO:0000313" key="3">
    <source>
        <dbReference type="EMBL" id="KAL2857419.1"/>
    </source>
</evidence>
<gene>
    <name evidence="3" type="ORF">BJX68DRAFT_176492</name>
</gene>
<dbReference type="RefSeq" id="XP_070902950.1">
    <property type="nucleotide sequence ID" value="XM_071037135.1"/>
</dbReference>
<keyword evidence="2" id="KW-0472">Membrane</keyword>
<feature type="transmembrane region" description="Helical" evidence="2">
    <location>
        <begin position="140"/>
        <end position="159"/>
    </location>
</feature>
<evidence type="ECO:0000256" key="1">
    <source>
        <dbReference type="SAM" id="MobiDB-lite"/>
    </source>
</evidence>
<keyword evidence="2" id="KW-1133">Transmembrane helix</keyword>
<protein>
    <submittedName>
        <fullName evidence="3">Uncharacterized protein</fullName>
    </submittedName>
</protein>
<reference evidence="3 4" key="1">
    <citation type="submission" date="2024-07" db="EMBL/GenBank/DDBJ databases">
        <title>Section-level genome sequencing and comparative genomics of Aspergillus sections Usti and Cavernicolus.</title>
        <authorList>
            <consortium name="Lawrence Berkeley National Laboratory"/>
            <person name="Nybo J.L."/>
            <person name="Vesth T.C."/>
            <person name="Theobald S."/>
            <person name="Frisvad J.C."/>
            <person name="Larsen T.O."/>
            <person name="Kjaerboelling I."/>
            <person name="Rothschild-Mancinelli K."/>
            <person name="Lyhne E.K."/>
            <person name="Kogle M.E."/>
            <person name="Barry K."/>
            <person name="Clum A."/>
            <person name="Na H."/>
            <person name="Ledsgaard L."/>
            <person name="Lin J."/>
            <person name="Lipzen A."/>
            <person name="Kuo A."/>
            <person name="Riley R."/>
            <person name="Mondo S."/>
            <person name="LaButti K."/>
            <person name="Haridas S."/>
            <person name="Pangalinan J."/>
            <person name="Salamov A.A."/>
            <person name="Simmons B.A."/>
            <person name="Magnuson J.K."/>
            <person name="Chen J."/>
            <person name="Drula E."/>
            <person name="Henrissat B."/>
            <person name="Wiebenga A."/>
            <person name="Lubbers R.J."/>
            <person name="Gomes A.C."/>
            <person name="Macurrencykelacurrency M.R."/>
            <person name="Stajich J."/>
            <person name="Grigoriev I.V."/>
            <person name="Mortensen U.H."/>
            <person name="De vries R.P."/>
            <person name="Baker S.E."/>
            <person name="Andersen M.R."/>
        </authorList>
    </citation>
    <scope>NUCLEOTIDE SEQUENCE [LARGE SCALE GENOMIC DNA]</scope>
    <source>
        <strain evidence="3 4">CBS 756.74</strain>
    </source>
</reference>
<name>A0ABR4KYT1_9EURO</name>
<evidence type="ECO:0000313" key="4">
    <source>
        <dbReference type="Proteomes" id="UP001610444"/>
    </source>
</evidence>
<accession>A0ABR4KYT1</accession>
<proteinExistence type="predicted"/>
<keyword evidence="2" id="KW-0812">Transmembrane</keyword>
<keyword evidence="4" id="KW-1185">Reference proteome</keyword>
<organism evidence="3 4">
    <name type="scientific">Aspergillus pseudodeflectus</name>
    <dbReference type="NCBI Taxonomy" id="176178"/>
    <lineage>
        <taxon>Eukaryota</taxon>
        <taxon>Fungi</taxon>
        <taxon>Dikarya</taxon>
        <taxon>Ascomycota</taxon>
        <taxon>Pezizomycotina</taxon>
        <taxon>Eurotiomycetes</taxon>
        <taxon>Eurotiomycetidae</taxon>
        <taxon>Eurotiales</taxon>
        <taxon>Aspergillaceae</taxon>
        <taxon>Aspergillus</taxon>
        <taxon>Aspergillus subgen. Nidulantes</taxon>
    </lineage>
</organism>
<feature type="region of interest" description="Disordered" evidence="1">
    <location>
        <begin position="1"/>
        <end position="39"/>
    </location>
</feature>
<sequence>MTYSSEVRRSQKLPSPAASATAEESSSPSPQNPAVPSKLKHTYCTERAVSCSRKYQVPNSWHHHGNGTKIGPVLLQADTNTSPYCDHFDWTAGWIFEKVKPAFLCSQSQPSQSSQIRKSTKTRIRSRRYRRADSRCRRTYRRSSTCGALVSLALGFISITN</sequence>
<comment type="caution">
    <text evidence="3">The sequence shown here is derived from an EMBL/GenBank/DDBJ whole genome shotgun (WGS) entry which is preliminary data.</text>
</comment>